<evidence type="ECO:0000256" key="1">
    <source>
        <dbReference type="SAM" id="SignalP"/>
    </source>
</evidence>
<keyword evidence="3" id="KW-1185">Reference proteome</keyword>
<sequence length="163" mass="18158">MNMVITKMKKLVLFLLMVLSLPAYSGDPYWLENRDDSQYEIDVYRSASCGCCKTWIAHLKEHNFVVKDHVLSDVTPLKEQLGVPKKGASCHTAKINGKVIEGHVPAQDIKKVLARKDIKLLAVPGMVSGSPGMDMEEAPKHAFKVYSIDTKGQVGVFSEYSNY</sequence>
<dbReference type="SUPFAM" id="SSF52833">
    <property type="entry name" value="Thioredoxin-like"/>
    <property type="match status" value="1"/>
</dbReference>
<dbReference type="EMBL" id="JBBMRA010000028">
    <property type="protein sequence ID" value="MEM5538035.1"/>
    <property type="molecule type" value="Genomic_DNA"/>
</dbReference>
<proteinExistence type="predicted"/>
<feature type="signal peptide" evidence="1">
    <location>
        <begin position="1"/>
        <end position="25"/>
    </location>
</feature>
<keyword evidence="1" id="KW-0732">Signal</keyword>
<protein>
    <submittedName>
        <fullName evidence="2">DUF411 domain-containing protein</fullName>
    </submittedName>
</protein>
<dbReference type="RefSeq" id="WP_342855143.1">
    <property type="nucleotide sequence ID" value="NZ_JBBMRA010000028.1"/>
</dbReference>
<dbReference type="Pfam" id="PF04214">
    <property type="entry name" value="DUF411"/>
    <property type="match status" value="1"/>
</dbReference>
<organism evidence="2 3">
    <name type="scientific">Neptuniibacter pectenicola</name>
    <dbReference type="NCBI Taxonomy" id="1806669"/>
    <lineage>
        <taxon>Bacteria</taxon>
        <taxon>Pseudomonadati</taxon>
        <taxon>Pseudomonadota</taxon>
        <taxon>Gammaproteobacteria</taxon>
        <taxon>Oceanospirillales</taxon>
        <taxon>Oceanospirillaceae</taxon>
        <taxon>Neptuniibacter</taxon>
    </lineage>
</organism>
<reference evidence="2 3" key="1">
    <citation type="submission" date="2024-03" db="EMBL/GenBank/DDBJ databases">
        <title>Community enrichment and isolation of bacterial strains for fucoidan degradation.</title>
        <authorList>
            <person name="Sichert A."/>
        </authorList>
    </citation>
    <scope>NUCLEOTIDE SEQUENCE [LARGE SCALE GENOMIC DNA]</scope>
    <source>
        <strain evidence="2 3">AS76</strain>
    </source>
</reference>
<evidence type="ECO:0000313" key="3">
    <source>
        <dbReference type="Proteomes" id="UP001449225"/>
    </source>
</evidence>
<name>A0ABU9TWE3_9GAMM</name>
<comment type="caution">
    <text evidence="2">The sequence shown here is derived from an EMBL/GenBank/DDBJ whole genome shotgun (WGS) entry which is preliminary data.</text>
</comment>
<feature type="chain" id="PRO_5047064202" evidence="1">
    <location>
        <begin position="26"/>
        <end position="163"/>
    </location>
</feature>
<dbReference type="Proteomes" id="UP001449225">
    <property type="component" value="Unassembled WGS sequence"/>
</dbReference>
<dbReference type="InterPro" id="IPR007332">
    <property type="entry name" value="DUF411"/>
</dbReference>
<accession>A0ABU9TWE3</accession>
<gene>
    <name evidence="2" type="ORF">WNY58_16755</name>
</gene>
<evidence type="ECO:0000313" key="2">
    <source>
        <dbReference type="EMBL" id="MEM5538035.1"/>
    </source>
</evidence>
<dbReference type="InterPro" id="IPR036249">
    <property type="entry name" value="Thioredoxin-like_sf"/>
</dbReference>